<dbReference type="EMBL" id="ML122278">
    <property type="protein sequence ID" value="RPD57895.1"/>
    <property type="molecule type" value="Genomic_DNA"/>
</dbReference>
<dbReference type="Proteomes" id="UP000313359">
    <property type="component" value="Unassembled WGS sequence"/>
</dbReference>
<feature type="compositionally biased region" description="Low complexity" evidence="1">
    <location>
        <begin position="168"/>
        <end position="178"/>
    </location>
</feature>
<accession>A0A5C2S2U3</accession>
<organism evidence="2 3">
    <name type="scientific">Lentinus tigrinus ALCF2SS1-6</name>
    <dbReference type="NCBI Taxonomy" id="1328759"/>
    <lineage>
        <taxon>Eukaryota</taxon>
        <taxon>Fungi</taxon>
        <taxon>Dikarya</taxon>
        <taxon>Basidiomycota</taxon>
        <taxon>Agaricomycotina</taxon>
        <taxon>Agaricomycetes</taxon>
        <taxon>Polyporales</taxon>
        <taxon>Polyporaceae</taxon>
        <taxon>Lentinus</taxon>
    </lineage>
</organism>
<evidence type="ECO:0000313" key="2">
    <source>
        <dbReference type="EMBL" id="RPD57895.1"/>
    </source>
</evidence>
<keyword evidence="3" id="KW-1185">Reference proteome</keyword>
<reference evidence="2" key="1">
    <citation type="journal article" date="2018" name="Genome Biol. Evol.">
        <title>Genomics and development of Lentinus tigrinus, a white-rot wood-decaying mushroom with dimorphic fruiting bodies.</title>
        <authorList>
            <person name="Wu B."/>
            <person name="Xu Z."/>
            <person name="Knudson A."/>
            <person name="Carlson A."/>
            <person name="Chen N."/>
            <person name="Kovaka S."/>
            <person name="LaButti K."/>
            <person name="Lipzen A."/>
            <person name="Pennachio C."/>
            <person name="Riley R."/>
            <person name="Schakwitz W."/>
            <person name="Umezawa K."/>
            <person name="Ohm R.A."/>
            <person name="Grigoriev I.V."/>
            <person name="Nagy L.G."/>
            <person name="Gibbons J."/>
            <person name="Hibbett D."/>
        </authorList>
    </citation>
    <scope>NUCLEOTIDE SEQUENCE [LARGE SCALE GENOMIC DNA]</scope>
    <source>
        <strain evidence="2">ALCF2SS1-6</strain>
    </source>
</reference>
<protein>
    <submittedName>
        <fullName evidence="2">Uncharacterized protein</fullName>
    </submittedName>
</protein>
<feature type="region of interest" description="Disordered" evidence="1">
    <location>
        <begin position="167"/>
        <end position="247"/>
    </location>
</feature>
<proteinExistence type="predicted"/>
<dbReference type="AlphaFoldDB" id="A0A5C2S2U3"/>
<name>A0A5C2S2U3_9APHY</name>
<feature type="compositionally biased region" description="Low complexity" evidence="1">
    <location>
        <begin position="222"/>
        <end position="235"/>
    </location>
</feature>
<dbReference type="STRING" id="1328759.A0A5C2S2U3"/>
<gene>
    <name evidence="2" type="ORF">L227DRAFT_505891</name>
</gene>
<sequence length="306" mass="34038">MLPKALKFAVIRMDPVSMISHLDLDSIAIAEATAMEPKKYLIYLDTPQDLPLPESEWCRYWVQPVATVLRPAVPEQGITSDMVMPIHPNTRYAKGRQPVQSTPQFPFPNCYFWMMSRMSLRVKIKRGADVYDNDKGATISISQHVRLMSAWRDDFFRMSSLRRAAALGSGPAAKGPPQAAGPPAPYHATRHSPSSSTPTSPPTLREYVDDSRSSDDDEDSISDQSSLSSDQSDSPTSDDDGTAPILPSVPPLLEKIIDMDLFGWAHDPKVPFIPLVDLWLELEDHLSPDNIPNPAELWKEQEMIGA</sequence>
<evidence type="ECO:0000256" key="1">
    <source>
        <dbReference type="SAM" id="MobiDB-lite"/>
    </source>
</evidence>
<evidence type="ECO:0000313" key="3">
    <source>
        <dbReference type="Proteomes" id="UP000313359"/>
    </source>
</evidence>
<dbReference type="OrthoDB" id="2754478at2759"/>